<dbReference type="AlphaFoldDB" id="A0A3B1DVD6"/>
<evidence type="ECO:0000256" key="2">
    <source>
        <dbReference type="ARBA" id="ARBA00022741"/>
    </source>
</evidence>
<dbReference type="EMBL" id="UOGL01000021">
    <property type="protein sequence ID" value="VAX35945.1"/>
    <property type="molecule type" value="Genomic_DNA"/>
</dbReference>
<dbReference type="PROSITE" id="PS50011">
    <property type="entry name" value="PROTEIN_KINASE_DOM"/>
    <property type="match status" value="1"/>
</dbReference>
<dbReference type="SUPFAM" id="SSF56112">
    <property type="entry name" value="Protein kinase-like (PK-like)"/>
    <property type="match status" value="1"/>
</dbReference>
<keyword evidence="4" id="KW-0067">ATP-binding</keyword>
<dbReference type="InterPro" id="IPR017441">
    <property type="entry name" value="Protein_kinase_ATP_BS"/>
</dbReference>
<sequence>MSEELSRWELMEKLGSGSYATVYRGLDKQLNREVAIKIIRDEFREEPQQLEQYWQEAQLVASLHHPQIITIFDIDQSQGWLILE</sequence>
<proteinExistence type="predicted"/>
<evidence type="ECO:0000256" key="3">
    <source>
        <dbReference type="ARBA" id="ARBA00022777"/>
    </source>
</evidence>
<gene>
    <name evidence="6" type="ORF">MNBD_PLANCTO02-1006</name>
</gene>
<protein>
    <recommendedName>
        <fullName evidence="5">Protein kinase domain-containing protein</fullName>
    </recommendedName>
</protein>
<accession>A0A3B1DVD6</accession>
<dbReference type="PANTHER" id="PTHR43289:SF6">
    <property type="entry name" value="SERINE_THREONINE-PROTEIN KINASE NEKL-3"/>
    <property type="match status" value="1"/>
</dbReference>
<keyword evidence="2" id="KW-0547">Nucleotide-binding</keyword>
<feature type="domain" description="Protein kinase" evidence="5">
    <location>
        <begin position="8"/>
        <end position="84"/>
    </location>
</feature>
<evidence type="ECO:0000256" key="4">
    <source>
        <dbReference type="ARBA" id="ARBA00022840"/>
    </source>
</evidence>
<dbReference type="InterPro" id="IPR000719">
    <property type="entry name" value="Prot_kinase_dom"/>
</dbReference>
<evidence type="ECO:0000259" key="5">
    <source>
        <dbReference type="PROSITE" id="PS50011"/>
    </source>
</evidence>
<dbReference type="InterPro" id="IPR011009">
    <property type="entry name" value="Kinase-like_dom_sf"/>
</dbReference>
<keyword evidence="1" id="KW-0808">Transferase</keyword>
<dbReference type="Gene3D" id="3.30.200.20">
    <property type="entry name" value="Phosphorylase Kinase, domain 1"/>
    <property type="match status" value="1"/>
</dbReference>
<dbReference type="Pfam" id="PF00069">
    <property type="entry name" value="Pkinase"/>
    <property type="match status" value="1"/>
</dbReference>
<organism evidence="6">
    <name type="scientific">hydrothermal vent metagenome</name>
    <dbReference type="NCBI Taxonomy" id="652676"/>
    <lineage>
        <taxon>unclassified sequences</taxon>
        <taxon>metagenomes</taxon>
        <taxon>ecological metagenomes</taxon>
    </lineage>
</organism>
<name>A0A3B1DVD6_9ZZZZ</name>
<evidence type="ECO:0000313" key="6">
    <source>
        <dbReference type="EMBL" id="VAX35945.1"/>
    </source>
</evidence>
<feature type="non-terminal residue" evidence="6">
    <location>
        <position position="84"/>
    </location>
</feature>
<keyword evidence="3" id="KW-0418">Kinase</keyword>
<dbReference type="PROSITE" id="PS00107">
    <property type="entry name" value="PROTEIN_KINASE_ATP"/>
    <property type="match status" value="1"/>
</dbReference>
<dbReference type="GO" id="GO:0005524">
    <property type="term" value="F:ATP binding"/>
    <property type="evidence" value="ECO:0007669"/>
    <property type="project" value="UniProtKB-KW"/>
</dbReference>
<reference evidence="6" key="1">
    <citation type="submission" date="2018-06" db="EMBL/GenBank/DDBJ databases">
        <authorList>
            <person name="Zhirakovskaya E."/>
        </authorList>
    </citation>
    <scope>NUCLEOTIDE SEQUENCE</scope>
</reference>
<dbReference type="GO" id="GO:0004674">
    <property type="term" value="F:protein serine/threonine kinase activity"/>
    <property type="evidence" value="ECO:0007669"/>
    <property type="project" value="TreeGrafter"/>
</dbReference>
<dbReference type="PANTHER" id="PTHR43289">
    <property type="entry name" value="MITOGEN-ACTIVATED PROTEIN KINASE KINASE KINASE 20-RELATED"/>
    <property type="match status" value="1"/>
</dbReference>
<evidence type="ECO:0000256" key="1">
    <source>
        <dbReference type="ARBA" id="ARBA00022679"/>
    </source>
</evidence>